<protein>
    <submittedName>
        <fullName evidence="2">Uncharacterized protein</fullName>
    </submittedName>
</protein>
<accession>A0A915DUH5</accession>
<dbReference type="AlphaFoldDB" id="A0A915DUH5"/>
<dbReference type="Proteomes" id="UP000887574">
    <property type="component" value="Unplaced"/>
</dbReference>
<name>A0A915DUH5_9BILA</name>
<sequence>MYDVDRNLRAAMLFINNMPNVADKCKNYSHAVACYHQFKVCDTPSSNYFDCDDLKDKECPNELAIAAQHELVGDGPKLSYPTAKLFHLMPLSVFRVLEPAHSISQQESKPSDSSFNSHSHWCYVTVENPGGQRSEPWCYTLPTLNTQSYSSLNFVEEPCGLKRCPPNLYPEWGDGKRHSMPALNQHLPTTIHNNESASSMISSNIKKTNLALQSCNGGSSVTNSDVNSAYFRKIRDEAARMHVWNR</sequence>
<proteinExistence type="predicted"/>
<dbReference type="Gene3D" id="1.10.2000.10">
    <property type="entry name" value="Frizzled cysteine-rich domain"/>
    <property type="match status" value="1"/>
</dbReference>
<evidence type="ECO:0000313" key="1">
    <source>
        <dbReference type="Proteomes" id="UP000887574"/>
    </source>
</evidence>
<dbReference type="WBParaSite" id="jg2295">
    <property type="protein sequence ID" value="jg2295"/>
    <property type="gene ID" value="jg2295"/>
</dbReference>
<dbReference type="InterPro" id="IPR036790">
    <property type="entry name" value="Frizzled_dom_sf"/>
</dbReference>
<keyword evidence="1" id="KW-1185">Reference proteome</keyword>
<reference evidence="2" key="1">
    <citation type="submission" date="2022-11" db="UniProtKB">
        <authorList>
            <consortium name="WormBaseParasite"/>
        </authorList>
    </citation>
    <scope>IDENTIFICATION</scope>
</reference>
<organism evidence="1 2">
    <name type="scientific">Ditylenchus dipsaci</name>
    <dbReference type="NCBI Taxonomy" id="166011"/>
    <lineage>
        <taxon>Eukaryota</taxon>
        <taxon>Metazoa</taxon>
        <taxon>Ecdysozoa</taxon>
        <taxon>Nematoda</taxon>
        <taxon>Chromadorea</taxon>
        <taxon>Rhabditida</taxon>
        <taxon>Tylenchina</taxon>
        <taxon>Tylenchomorpha</taxon>
        <taxon>Sphaerularioidea</taxon>
        <taxon>Anguinidae</taxon>
        <taxon>Anguininae</taxon>
        <taxon>Ditylenchus</taxon>
    </lineage>
</organism>
<evidence type="ECO:0000313" key="2">
    <source>
        <dbReference type="WBParaSite" id="jg2295"/>
    </source>
</evidence>